<evidence type="ECO:0000313" key="2">
    <source>
        <dbReference type="EMBL" id="CAD6184970.1"/>
    </source>
</evidence>
<evidence type="ECO:0000256" key="1">
    <source>
        <dbReference type="SAM" id="Phobius"/>
    </source>
</evidence>
<keyword evidence="1" id="KW-0812">Transmembrane</keyword>
<reference evidence="2" key="1">
    <citation type="submission" date="2020-10" db="EMBL/GenBank/DDBJ databases">
        <authorList>
            <person name="Kikuchi T."/>
        </authorList>
    </citation>
    <scope>NUCLEOTIDE SEQUENCE</scope>
    <source>
        <strain evidence="2">NKZ352</strain>
    </source>
</reference>
<gene>
    <name evidence="2" type="ORF">CAUJ_LOCUS889</name>
</gene>
<evidence type="ECO:0000313" key="3">
    <source>
        <dbReference type="Proteomes" id="UP000835052"/>
    </source>
</evidence>
<protein>
    <submittedName>
        <fullName evidence="2">Uncharacterized protein</fullName>
    </submittedName>
</protein>
<proteinExistence type="predicted"/>
<accession>A0A8S1GTI3</accession>
<keyword evidence="1" id="KW-0472">Membrane</keyword>
<comment type="caution">
    <text evidence="2">The sequence shown here is derived from an EMBL/GenBank/DDBJ whole genome shotgun (WGS) entry which is preliminary data.</text>
</comment>
<keyword evidence="3" id="KW-1185">Reference proteome</keyword>
<feature type="transmembrane region" description="Helical" evidence="1">
    <location>
        <begin position="136"/>
        <end position="155"/>
    </location>
</feature>
<dbReference type="EMBL" id="CAJGYM010000001">
    <property type="protein sequence ID" value="CAD6184970.1"/>
    <property type="molecule type" value="Genomic_DNA"/>
</dbReference>
<dbReference type="Proteomes" id="UP000835052">
    <property type="component" value="Unassembled WGS sequence"/>
</dbReference>
<keyword evidence="1" id="KW-1133">Transmembrane helix</keyword>
<organism evidence="2 3">
    <name type="scientific">Caenorhabditis auriculariae</name>
    <dbReference type="NCBI Taxonomy" id="2777116"/>
    <lineage>
        <taxon>Eukaryota</taxon>
        <taxon>Metazoa</taxon>
        <taxon>Ecdysozoa</taxon>
        <taxon>Nematoda</taxon>
        <taxon>Chromadorea</taxon>
        <taxon>Rhabditida</taxon>
        <taxon>Rhabditina</taxon>
        <taxon>Rhabditomorpha</taxon>
        <taxon>Rhabditoidea</taxon>
        <taxon>Rhabditidae</taxon>
        <taxon>Peloderinae</taxon>
        <taxon>Caenorhabditis</taxon>
    </lineage>
</organism>
<name>A0A8S1GTI3_9PELO</name>
<dbReference type="AlphaFoldDB" id="A0A8S1GTI3"/>
<sequence length="167" mass="19158">MESEDEKDDFDVFVNEVETTLELFENGYDISRLVENIEKQASLIGDQLLPSTSFNPKLIADAMKELLTEKERPVSSFEPLCTSTPHQNLRRRSQKIVLNEDDVTSEHHDVMRRLQGLQNPTVVVVPSSSAVGRTEFIYLSIFVLTVGLLLFYLYYDVIREPKCLPVY</sequence>